<organism evidence="1 2">
    <name type="scientific">Periplaneta americana</name>
    <name type="common">American cockroach</name>
    <name type="synonym">Blatta americana</name>
    <dbReference type="NCBI Taxonomy" id="6978"/>
    <lineage>
        <taxon>Eukaryota</taxon>
        <taxon>Metazoa</taxon>
        <taxon>Ecdysozoa</taxon>
        <taxon>Arthropoda</taxon>
        <taxon>Hexapoda</taxon>
        <taxon>Insecta</taxon>
        <taxon>Pterygota</taxon>
        <taxon>Neoptera</taxon>
        <taxon>Polyneoptera</taxon>
        <taxon>Dictyoptera</taxon>
        <taxon>Blattodea</taxon>
        <taxon>Blattoidea</taxon>
        <taxon>Blattidae</taxon>
        <taxon>Blattinae</taxon>
        <taxon>Periplaneta</taxon>
    </lineage>
</organism>
<dbReference type="EMBL" id="JAJSOF020000027">
    <property type="protein sequence ID" value="KAJ4433993.1"/>
    <property type="molecule type" value="Genomic_DNA"/>
</dbReference>
<accession>A0ABQ8SIL7</accession>
<comment type="caution">
    <text evidence="1">The sequence shown here is derived from an EMBL/GenBank/DDBJ whole genome shotgun (WGS) entry which is preliminary data.</text>
</comment>
<evidence type="ECO:0000313" key="1">
    <source>
        <dbReference type="EMBL" id="KAJ4433993.1"/>
    </source>
</evidence>
<name>A0ABQ8SIL7_PERAM</name>
<dbReference type="Proteomes" id="UP001148838">
    <property type="component" value="Unassembled WGS sequence"/>
</dbReference>
<sequence length="143" mass="16432">MIDDIKLYGSYVDGGKQDKLLHSANIKVLQVVNSNIRYKSVYKWELKTNVELREQCIIGLRTPMRDAGANAKPTRIISLMLAGSEFQSLGRAIVKEDEYEEGKCRGVLQRRFYCDSKSVVLYEQPMIIFGNYKQHPIRDCVLL</sequence>
<proteinExistence type="predicted"/>
<reference evidence="1 2" key="1">
    <citation type="journal article" date="2022" name="Allergy">
        <title>Genome assembly and annotation of Periplaneta americana reveal a comprehensive cockroach allergen profile.</title>
        <authorList>
            <person name="Wang L."/>
            <person name="Xiong Q."/>
            <person name="Saelim N."/>
            <person name="Wang L."/>
            <person name="Nong W."/>
            <person name="Wan A.T."/>
            <person name="Shi M."/>
            <person name="Liu X."/>
            <person name="Cao Q."/>
            <person name="Hui J.H.L."/>
            <person name="Sookrung N."/>
            <person name="Leung T.F."/>
            <person name="Tungtrongchitr A."/>
            <person name="Tsui S.K.W."/>
        </authorList>
    </citation>
    <scope>NUCLEOTIDE SEQUENCE [LARGE SCALE GENOMIC DNA]</scope>
    <source>
        <strain evidence="1">PWHHKU_190912</strain>
    </source>
</reference>
<keyword evidence="2" id="KW-1185">Reference proteome</keyword>
<protein>
    <submittedName>
        <fullName evidence="1">Uncharacterized protein</fullName>
    </submittedName>
</protein>
<evidence type="ECO:0000313" key="2">
    <source>
        <dbReference type="Proteomes" id="UP001148838"/>
    </source>
</evidence>
<gene>
    <name evidence="1" type="ORF">ANN_16312</name>
</gene>